<gene>
    <name evidence="2" type="ORF">SAMN04488579_102270</name>
</gene>
<keyword evidence="1" id="KW-1133">Transmembrane helix</keyword>
<dbReference type="EMBL" id="FNOU01000002">
    <property type="protein sequence ID" value="SDX47173.1"/>
    <property type="molecule type" value="Genomic_DNA"/>
</dbReference>
<keyword evidence="1" id="KW-0812">Transmembrane</keyword>
<accession>A0A1H3BZ35</accession>
<dbReference type="STRING" id="1528.SAMN04488579_102270"/>
<proteinExistence type="predicted"/>
<evidence type="ECO:0000313" key="2">
    <source>
        <dbReference type="EMBL" id="SDX47173.1"/>
    </source>
</evidence>
<feature type="transmembrane region" description="Helical" evidence="1">
    <location>
        <begin position="109"/>
        <end position="131"/>
    </location>
</feature>
<keyword evidence="3" id="KW-1185">Reference proteome</keyword>
<name>A0A1H3BZ35_EUBBA</name>
<keyword evidence="1" id="KW-0472">Membrane</keyword>
<evidence type="ECO:0000256" key="1">
    <source>
        <dbReference type="SAM" id="Phobius"/>
    </source>
</evidence>
<feature type="transmembrane region" description="Helical" evidence="1">
    <location>
        <begin position="170"/>
        <end position="193"/>
    </location>
</feature>
<feature type="transmembrane region" description="Helical" evidence="1">
    <location>
        <begin position="72"/>
        <end position="97"/>
    </location>
</feature>
<evidence type="ECO:0000313" key="3">
    <source>
        <dbReference type="Proteomes" id="UP000199652"/>
    </source>
</evidence>
<reference evidence="3" key="1">
    <citation type="submission" date="2016-10" db="EMBL/GenBank/DDBJ databases">
        <authorList>
            <person name="Varghese N."/>
            <person name="Submissions S."/>
        </authorList>
    </citation>
    <scope>NUCLEOTIDE SEQUENCE [LARGE SCALE GENOMIC DNA]</scope>
    <source>
        <strain evidence="3">VPI 5359</strain>
    </source>
</reference>
<dbReference type="Proteomes" id="UP000199652">
    <property type="component" value="Unassembled WGS sequence"/>
</dbReference>
<organism evidence="2 3">
    <name type="scientific">Eubacterium barkeri</name>
    <name type="common">Clostridium barkeri</name>
    <dbReference type="NCBI Taxonomy" id="1528"/>
    <lineage>
        <taxon>Bacteria</taxon>
        <taxon>Bacillati</taxon>
        <taxon>Bacillota</taxon>
        <taxon>Clostridia</taxon>
        <taxon>Eubacteriales</taxon>
        <taxon>Eubacteriaceae</taxon>
        <taxon>Eubacterium</taxon>
    </lineage>
</organism>
<sequence>MIINLVAVILFMYGHSLSESDILIDAACFGVSTTFIDTLYIKHRIDELAQQGALPKEAPVSMIFAHLPQNPVLLALIIGSIFAVFTPILNGVVFRFFAIRTFEFPQFLAWRLLYSIIVSAKIVECVILRYMQPDYLHTFEKEQTGSDIVKNPLPHLQTFSNLFDTVVNDFGFNLVVGFFMGGVILDGAMVIILPTAQKNIIISALILSVIVSLKMVYPVAREIQEEVGAGRIPRREYHHLSWYAGLFGSPKRFTLILFIPVALAAMIMLWGILTFFHFEVLNFFQYFVIRTACVTVITKCTVALALRVFTTLGVDKEIRR</sequence>
<dbReference type="AlphaFoldDB" id="A0A1H3BZ35"/>
<protein>
    <submittedName>
        <fullName evidence="2">Uncharacterized protein</fullName>
    </submittedName>
</protein>
<feature type="transmembrane region" description="Helical" evidence="1">
    <location>
        <begin position="253"/>
        <end position="275"/>
    </location>
</feature>
<dbReference type="RefSeq" id="WP_090243113.1">
    <property type="nucleotide sequence ID" value="NZ_FNOU01000002.1"/>
</dbReference>
<feature type="transmembrane region" description="Helical" evidence="1">
    <location>
        <begin position="287"/>
        <end position="309"/>
    </location>
</feature>